<proteinExistence type="predicted"/>
<dbReference type="Pfam" id="PF02992">
    <property type="entry name" value="Transposase_21"/>
    <property type="match status" value="1"/>
</dbReference>
<reference evidence="3" key="1">
    <citation type="journal article" date="2014" name="Genome Announc.">
        <title>Draft genome sequence of the plant-pathogenic soil fungus Rhizoctonia solani anastomosis group 3 strain Rhs1AP.</title>
        <authorList>
            <person name="Cubeta M.A."/>
            <person name="Thomas E."/>
            <person name="Dean R.A."/>
            <person name="Jabaji S."/>
            <person name="Neate S.M."/>
            <person name="Tavantzis S."/>
            <person name="Toda T."/>
            <person name="Vilgalys R."/>
            <person name="Bharathan N."/>
            <person name="Fedorova-Abrams N."/>
            <person name="Pakala S.B."/>
            <person name="Pakala S.M."/>
            <person name="Zafar N."/>
            <person name="Joardar V."/>
            <person name="Losada L."/>
            <person name="Nierman W.C."/>
        </authorList>
    </citation>
    <scope>NUCLEOTIDE SEQUENCE [LARGE SCALE GENOMIC DNA]</scope>
    <source>
        <strain evidence="3">AG-3</strain>
    </source>
</reference>
<dbReference type="OrthoDB" id="2404451at2759"/>
<organism evidence="2 3">
    <name type="scientific">Rhizoctonia solani AG-3 Rhs1AP</name>
    <dbReference type="NCBI Taxonomy" id="1086054"/>
    <lineage>
        <taxon>Eukaryota</taxon>
        <taxon>Fungi</taxon>
        <taxon>Dikarya</taxon>
        <taxon>Basidiomycota</taxon>
        <taxon>Agaricomycotina</taxon>
        <taxon>Agaricomycetes</taxon>
        <taxon>Cantharellales</taxon>
        <taxon>Ceratobasidiaceae</taxon>
        <taxon>Rhizoctonia</taxon>
    </lineage>
</organism>
<comment type="caution">
    <text evidence="2">The sequence shown here is derived from an EMBL/GenBank/DDBJ whole genome shotgun (WGS) entry which is preliminary data.</text>
</comment>
<feature type="region of interest" description="Disordered" evidence="1">
    <location>
        <begin position="816"/>
        <end position="840"/>
    </location>
</feature>
<feature type="region of interest" description="Disordered" evidence="1">
    <location>
        <begin position="602"/>
        <end position="633"/>
    </location>
</feature>
<dbReference type="PANTHER" id="PTHR46579:SF1">
    <property type="entry name" value="F5_8 TYPE C DOMAIN-CONTAINING PROTEIN"/>
    <property type="match status" value="1"/>
</dbReference>
<dbReference type="EMBL" id="JATN01000322">
    <property type="protein sequence ID" value="EUC56018.1"/>
    <property type="molecule type" value="Genomic_DNA"/>
</dbReference>
<feature type="non-terminal residue" evidence="2">
    <location>
        <position position="840"/>
    </location>
</feature>
<evidence type="ECO:0000313" key="2">
    <source>
        <dbReference type="EMBL" id="EUC56018.1"/>
    </source>
</evidence>
<dbReference type="PANTHER" id="PTHR46579">
    <property type="entry name" value="F5/8 TYPE C DOMAIN-CONTAINING PROTEIN-RELATED"/>
    <property type="match status" value="1"/>
</dbReference>
<dbReference type="Proteomes" id="UP000030108">
    <property type="component" value="Unassembled WGS sequence"/>
</dbReference>
<evidence type="ECO:0000256" key="1">
    <source>
        <dbReference type="SAM" id="MobiDB-lite"/>
    </source>
</evidence>
<evidence type="ECO:0000313" key="3">
    <source>
        <dbReference type="Proteomes" id="UP000030108"/>
    </source>
</evidence>
<dbReference type="InterPro" id="IPR004242">
    <property type="entry name" value="Transposase_21"/>
</dbReference>
<accession>X8J0Z3</accession>
<feature type="compositionally biased region" description="Basic and acidic residues" evidence="1">
    <location>
        <begin position="821"/>
        <end position="840"/>
    </location>
</feature>
<protein>
    <submittedName>
        <fullName evidence="2">Transposase family Tnp2 protein</fullName>
    </submittedName>
</protein>
<sequence>MLPLRSVLSIIHRVINYNLPLEERTHVKNMICVGVIPGPQCPADINSFLQPLINELRELARGVATVDVTQHKLFALHAHILAIFGDIPALTKILEFIGHNGCLPCRFCLMPTPNGFQTDPLDLPLRIHDNCITTGLKVLKAKNETKQKRLATESGIKGVTLFARVPSISVPRSFPVDLMHMIWLNLIPQLIDFWTGNFNDLDNGLEDYQLDVNVWDALCEVCVPSRRTIPTSFGCPVPDPRKRSQFIAETWNVFTTQLGPSILRKRFSDQHYYQHFVRLVKLLRLVVSFDLPRDQIPEIRQGFAEWIQEYEQIYYQFDEDRLQTCSVNTHYLLHIADSIEYMGPIRCYWAYPMERFCSFVLNSVKSRRYPYANIDERVLNRARLQIILHKYQLIDKEPFSGRKRREESDGATLVRGYPNIYLLSPHGKLLQVDRNLRRQIVRYLTTCFEILSPAAEELIPDELEQWGRLRIGNGGDEVHARGYHKLRSDGRDAAFYELMVDQDADNPSVDERLEPESQYGELRHIFVLTIPPKTPKINPHCKKKRHLLLAQIYEAKFETDEADEHKVIWYKAAGRQQKAPKRAQATAALATTAGIGPSIQREVADHRPEQPALPSTSVPPSYVARDSTTDKASKELKELATGASNCWIHTRGVNEPDLPSDPELVEEAKQDAFRRAKGLMPEDLHRPDNKYPRVLCLVCLRTSGEWKTWVNSDGGIIKGVRKHMTKFHGAACAAGCRAIGANHVDTEQVSSEDGLDDVIGEEVTAEGLARYIAELVADQDLAFNIVQATTFRRLLCYVGQGNMRASDIPERRTVAKVSSDLSKKEKEQLKEDMRLKGEFH</sequence>
<name>X8J0Z3_9AGAM</name>
<dbReference type="AlphaFoldDB" id="X8J0Z3"/>
<gene>
    <name evidence="2" type="ORF">RSOL_154940</name>
</gene>